<reference evidence="2 3" key="2">
    <citation type="journal article" date="2017" name="Genome Biol. Evol.">
        <title>Trajectories and Drivers of Genome Evolution in Surface-Associated Marine Phaeobacter.</title>
        <authorList>
            <person name="Freese H.M."/>
            <person name="Sikorski J."/>
            <person name="Bunk B."/>
            <person name="Scheuner C."/>
            <person name="Meier-Kolthoff J.P."/>
            <person name="Sproer C."/>
            <person name="Gram L."/>
            <person name="Overmann J."/>
        </authorList>
    </citation>
    <scope>NUCLEOTIDE SEQUENCE [LARGE SCALE GENOMIC DNA]</scope>
    <source>
        <strain evidence="2 3">P88</strain>
    </source>
</reference>
<protein>
    <recommendedName>
        <fullName evidence="4">DUF4177 domain-containing protein</fullName>
    </recommendedName>
</protein>
<dbReference type="EMBL" id="CP010725">
    <property type="protein sequence ID" value="AUQ98415.1"/>
    <property type="molecule type" value="Genomic_DNA"/>
</dbReference>
<evidence type="ECO:0000256" key="1">
    <source>
        <dbReference type="SAM" id="MobiDB-lite"/>
    </source>
</evidence>
<name>A0A2I7K750_9RHOB</name>
<accession>A0A2I7K750</accession>
<dbReference type="RefSeq" id="WP_102883216.1">
    <property type="nucleotide sequence ID" value="NZ_CP010725.1"/>
</dbReference>
<dbReference type="Proteomes" id="UP000236447">
    <property type="component" value="Chromosome"/>
</dbReference>
<dbReference type="AlphaFoldDB" id="A0A2I7K750"/>
<feature type="compositionally biased region" description="Low complexity" evidence="1">
    <location>
        <begin position="126"/>
        <end position="135"/>
    </location>
</feature>
<organism evidence="2 3">
    <name type="scientific">Phaeobacter inhibens</name>
    <dbReference type="NCBI Taxonomy" id="221822"/>
    <lineage>
        <taxon>Bacteria</taxon>
        <taxon>Pseudomonadati</taxon>
        <taxon>Pseudomonadota</taxon>
        <taxon>Alphaproteobacteria</taxon>
        <taxon>Rhodobacterales</taxon>
        <taxon>Roseobacteraceae</taxon>
        <taxon>Phaeobacter</taxon>
    </lineage>
</organism>
<proteinExistence type="predicted"/>
<feature type="compositionally biased region" description="Low complexity" evidence="1">
    <location>
        <begin position="208"/>
        <end position="219"/>
    </location>
</feature>
<gene>
    <name evidence="2" type="ORF">PhaeoP88_01031</name>
</gene>
<feature type="compositionally biased region" description="Basic and acidic residues" evidence="1">
    <location>
        <begin position="220"/>
        <end position="239"/>
    </location>
</feature>
<reference evidence="2 3" key="1">
    <citation type="journal article" date="2017" name="Front. Microbiol.">
        <title>Phaeobacter piscinae sp. nov., a species of the Roseobacter group and potential aquaculture probiont.</title>
        <authorList>
            <person name="Sonnenschein E.C."/>
            <person name="Phippen C.B.W."/>
            <person name="Nielsen K.F."/>
            <person name="Mateiu R.V."/>
            <person name="Melchiorsen J."/>
            <person name="Gram L."/>
            <person name="Overmann J."/>
            <person name="Freese H.M."/>
        </authorList>
    </citation>
    <scope>NUCLEOTIDE SEQUENCE [LARGE SCALE GENOMIC DNA]</scope>
    <source>
        <strain evidence="2 3">P88</strain>
    </source>
</reference>
<sequence length="239" mass="24261">MQAFEYKVVPAPAKGTKAKGVKTAEARFANSIDILLNEMAAEGWEYQRAELLPSEERSGLTGSTTNWRNVLIFRRALPAAAEDAQSTAVAQLAAQISAQIAAHATVPATSQRGDGAYADTEDNSDAASVSAAPPAVTRPETATVPTLGPATTTAIAPPTAIAGDPEAPAGAIAVPGRGARAMMADDGVEELSPVSGVTAALKARATLAATPKDAAAKPAPKAEPKLTKAEEPSKDPAEG</sequence>
<evidence type="ECO:0000313" key="2">
    <source>
        <dbReference type="EMBL" id="AUQ98415.1"/>
    </source>
</evidence>
<evidence type="ECO:0000313" key="3">
    <source>
        <dbReference type="Proteomes" id="UP000236447"/>
    </source>
</evidence>
<feature type="compositionally biased region" description="Low complexity" evidence="1">
    <location>
        <begin position="145"/>
        <end position="165"/>
    </location>
</feature>
<feature type="region of interest" description="Disordered" evidence="1">
    <location>
        <begin position="208"/>
        <end position="239"/>
    </location>
</feature>
<evidence type="ECO:0008006" key="4">
    <source>
        <dbReference type="Google" id="ProtNLM"/>
    </source>
</evidence>
<feature type="region of interest" description="Disordered" evidence="1">
    <location>
        <begin position="110"/>
        <end position="167"/>
    </location>
</feature>